<feature type="binding site" evidence="11">
    <location>
        <position position="45"/>
    </location>
    <ligand>
        <name>[4Fe-4S] cluster</name>
        <dbReference type="ChEBI" id="CHEBI:49883"/>
    </ligand>
</feature>
<dbReference type="InterPro" id="IPR003482">
    <property type="entry name" value="Whib"/>
</dbReference>
<dbReference type="Proteomes" id="UP000183413">
    <property type="component" value="Unassembled WGS sequence"/>
</dbReference>
<comment type="PTM">
    <text evidence="11">The Fe-S cluster can be nitrosylated by nitric oxide (NO).</text>
</comment>
<keyword evidence="6 11" id="KW-0411">Iron-sulfur</keyword>
<keyword evidence="5 11" id="KW-0408">Iron</keyword>
<feature type="compositionally biased region" description="Basic and acidic residues" evidence="12">
    <location>
        <begin position="113"/>
        <end position="122"/>
    </location>
</feature>
<dbReference type="GO" id="GO:0035731">
    <property type="term" value="F:dinitrosyl-iron complex binding"/>
    <property type="evidence" value="ECO:0007669"/>
    <property type="project" value="UniProtKB-UniRule"/>
</dbReference>
<dbReference type="EMBL" id="FOVH01000019">
    <property type="protein sequence ID" value="SFP90032.1"/>
    <property type="molecule type" value="Genomic_DNA"/>
</dbReference>
<keyword evidence="11" id="KW-0963">Cytoplasm</keyword>
<evidence type="ECO:0000256" key="8">
    <source>
        <dbReference type="ARBA" id="ARBA00023125"/>
    </source>
</evidence>
<keyword evidence="8 11" id="KW-0238">DNA-binding</keyword>
<dbReference type="GO" id="GO:0051539">
    <property type="term" value="F:4 iron, 4 sulfur cluster binding"/>
    <property type="evidence" value="ECO:0007669"/>
    <property type="project" value="UniProtKB-UniRule"/>
</dbReference>
<gene>
    <name evidence="11" type="primary">whiB</name>
    <name evidence="14" type="ORF">SAMN04489713_11924</name>
</gene>
<dbReference type="HAMAP" id="MF_01479">
    <property type="entry name" value="WhiB"/>
    <property type="match status" value="1"/>
</dbReference>
<proteinExistence type="inferred from homology"/>
<comment type="similarity">
    <text evidence="2 11">Belongs to the WhiB family.</text>
</comment>
<comment type="cofactor">
    <cofactor evidence="11">
        <name>[4Fe-4S] cluster</name>
        <dbReference type="ChEBI" id="CHEBI:49883"/>
    </cofactor>
    <text evidence="11">Binds 1 [4Fe-4S] cluster per subunit. Following nitrosylation of the [4Fe-4S] cluster binds 1 [4Fe-8(NO)] cluster per subunit.</text>
</comment>
<dbReference type="GO" id="GO:0045454">
    <property type="term" value="P:cell redox homeostasis"/>
    <property type="evidence" value="ECO:0007669"/>
    <property type="project" value="TreeGrafter"/>
</dbReference>
<evidence type="ECO:0000256" key="7">
    <source>
        <dbReference type="ARBA" id="ARBA00023015"/>
    </source>
</evidence>
<organism evidence="14 15">
    <name type="scientific">Actinomadura madurae</name>
    <dbReference type="NCBI Taxonomy" id="1993"/>
    <lineage>
        <taxon>Bacteria</taxon>
        <taxon>Bacillati</taxon>
        <taxon>Actinomycetota</taxon>
        <taxon>Actinomycetes</taxon>
        <taxon>Streptosporangiales</taxon>
        <taxon>Thermomonosporaceae</taxon>
        <taxon>Actinomadura</taxon>
    </lineage>
</organism>
<feature type="binding site" evidence="11">
    <location>
        <position position="48"/>
    </location>
    <ligand>
        <name>[4Fe-4S] cluster</name>
        <dbReference type="ChEBI" id="CHEBI:49883"/>
    </ligand>
</feature>
<dbReference type="eggNOG" id="ENOG5034C7S">
    <property type="taxonomic scope" value="Bacteria"/>
</dbReference>
<dbReference type="RefSeq" id="WP_083598397.1">
    <property type="nucleotide sequence ID" value="NZ_FOVH01000019.1"/>
</dbReference>
<evidence type="ECO:0000256" key="1">
    <source>
        <dbReference type="ARBA" id="ARBA00004496"/>
    </source>
</evidence>
<evidence type="ECO:0000256" key="10">
    <source>
        <dbReference type="ARBA" id="ARBA00023163"/>
    </source>
</evidence>
<keyword evidence="10 11" id="KW-0804">Transcription</keyword>
<evidence type="ECO:0000256" key="4">
    <source>
        <dbReference type="ARBA" id="ARBA00022723"/>
    </source>
</evidence>
<dbReference type="GO" id="GO:0046872">
    <property type="term" value="F:metal ion binding"/>
    <property type="evidence" value="ECO:0007669"/>
    <property type="project" value="UniProtKB-KW"/>
</dbReference>
<dbReference type="GO" id="GO:0005737">
    <property type="term" value="C:cytoplasm"/>
    <property type="evidence" value="ECO:0007669"/>
    <property type="project" value="UniProtKB-SubCell"/>
</dbReference>
<evidence type="ECO:0000256" key="3">
    <source>
        <dbReference type="ARBA" id="ARBA00022485"/>
    </source>
</evidence>
<feature type="binding site" evidence="11">
    <location>
        <position position="16"/>
    </location>
    <ligand>
        <name>[4Fe-4S] cluster</name>
        <dbReference type="ChEBI" id="CHEBI:49883"/>
    </ligand>
</feature>
<evidence type="ECO:0000256" key="2">
    <source>
        <dbReference type="ARBA" id="ARBA00006597"/>
    </source>
</evidence>
<dbReference type="GO" id="GO:0003677">
    <property type="term" value="F:DNA binding"/>
    <property type="evidence" value="ECO:0007669"/>
    <property type="project" value="UniProtKB-UniRule"/>
</dbReference>
<evidence type="ECO:0000259" key="13">
    <source>
        <dbReference type="PROSITE" id="PS51674"/>
    </source>
</evidence>
<sequence length="156" mass="17328">MHNNENEEHWTDHAICRGADPDLFFPIGYSAPVLQAQEDAAKAICANCPVKADCLAWALKVGEPDGIWGGTTPEERRYLRRTADAPARRPLPVIVVRGTPRSRSTPRPPRGRRPGDEGHLLHEPAVRQVMPEALPGTFRGARALTMQGRPDLRWLT</sequence>
<name>A0A1I5U418_9ACTN</name>
<keyword evidence="4 11" id="KW-0479">Metal-binding</keyword>
<dbReference type="STRING" id="1993.SAMN04489713_11924"/>
<evidence type="ECO:0000256" key="11">
    <source>
        <dbReference type="HAMAP-Rule" id="MF_01479"/>
    </source>
</evidence>
<accession>A0A1I5U418</accession>
<dbReference type="GO" id="GO:0045892">
    <property type="term" value="P:negative regulation of DNA-templated transcription"/>
    <property type="evidence" value="ECO:0007669"/>
    <property type="project" value="TreeGrafter"/>
</dbReference>
<comment type="PTM">
    <text evidence="11">Upon Fe-S cluster removal intramolecular disulfide bonds are formed.</text>
</comment>
<evidence type="ECO:0000256" key="5">
    <source>
        <dbReference type="ARBA" id="ARBA00023004"/>
    </source>
</evidence>
<dbReference type="PANTHER" id="PTHR38839">
    <property type="entry name" value="TRANSCRIPTIONAL REGULATOR WHID-RELATED"/>
    <property type="match status" value="1"/>
</dbReference>
<protein>
    <recommendedName>
        <fullName evidence="11">Transcriptional regulator WhiB</fullName>
    </recommendedName>
</protein>
<dbReference type="Pfam" id="PF02467">
    <property type="entry name" value="Whib"/>
    <property type="match status" value="1"/>
</dbReference>
<keyword evidence="15" id="KW-1185">Reference proteome</keyword>
<evidence type="ECO:0000313" key="14">
    <source>
        <dbReference type="EMBL" id="SFP90032.1"/>
    </source>
</evidence>
<comment type="subcellular location">
    <subcellularLocation>
        <location evidence="1 11">Cytoplasm</location>
    </subcellularLocation>
</comment>
<dbReference type="InterPro" id="IPR034768">
    <property type="entry name" value="4FE4S_WBL"/>
</dbReference>
<dbReference type="GO" id="GO:0047134">
    <property type="term" value="F:protein-disulfide reductase [NAD(P)H] activity"/>
    <property type="evidence" value="ECO:0007669"/>
    <property type="project" value="TreeGrafter"/>
</dbReference>
<keyword evidence="3 11" id="KW-0004">4Fe-4S</keyword>
<dbReference type="AlphaFoldDB" id="A0A1I5U418"/>
<evidence type="ECO:0000256" key="12">
    <source>
        <dbReference type="SAM" id="MobiDB-lite"/>
    </source>
</evidence>
<feature type="domain" description="4Fe-4S Wbl-type" evidence="13">
    <location>
        <begin position="15"/>
        <end position="78"/>
    </location>
</feature>
<evidence type="ECO:0000256" key="6">
    <source>
        <dbReference type="ARBA" id="ARBA00023014"/>
    </source>
</evidence>
<keyword evidence="7 11" id="KW-0805">Transcription regulation</keyword>
<dbReference type="InParanoid" id="A0A1I5U418"/>
<keyword evidence="9 11" id="KW-1015">Disulfide bond</keyword>
<evidence type="ECO:0000313" key="15">
    <source>
        <dbReference type="Proteomes" id="UP000183413"/>
    </source>
</evidence>
<comment type="function">
    <text evidence="11">Acts as a transcriptional regulator. Probably redox-responsive. The apo- but not holo-form probably binds DNA.</text>
</comment>
<feature type="binding site" evidence="11">
    <location>
        <position position="54"/>
    </location>
    <ligand>
        <name>[4Fe-4S] cluster</name>
        <dbReference type="ChEBI" id="CHEBI:49883"/>
    </ligand>
</feature>
<feature type="region of interest" description="Disordered" evidence="12">
    <location>
        <begin position="89"/>
        <end position="122"/>
    </location>
</feature>
<evidence type="ECO:0000256" key="9">
    <source>
        <dbReference type="ARBA" id="ARBA00023157"/>
    </source>
</evidence>
<reference evidence="14 15" key="1">
    <citation type="submission" date="2016-10" db="EMBL/GenBank/DDBJ databases">
        <authorList>
            <person name="de Groot N.N."/>
        </authorList>
    </citation>
    <scope>NUCLEOTIDE SEQUENCE [LARGE SCALE GENOMIC DNA]</scope>
    <source>
        <strain evidence="14 15">DSM 43067</strain>
    </source>
</reference>
<dbReference type="PROSITE" id="PS51674">
    <property type="entry name" value="4FE4S_WBL"/>
    <property type="match status" value="1"/>
</dbReference>
<dbReference type="PANTHER" id="PTHR38839:SF6">
    <property type="entry name" value="TRANSCRIPTIONAL REGULATOR WHIB1"/>
    <property type="match status" value="1"/>
</dbReference>